<feature type="compositionally biased region" description="Polar residues" evidence="1">
    <location>
        <begin position="1"/>
        <end position="17"/>
    </location>
</feature>
<dbReference type="PANTHER" id="PTHR30050:SF4">
    <property type="entry name" value="ATP-BINDING PROTEIN RV3427C IN INSERTION SEQUENCE-RELATED"/>
    <property type="match status" value="1"/>
</dbReference>
<gene>
    <name evidence="4" type="ORF">DW018_12380</name>
    <name evidence="3" type="ORF">DW652_11270</name>
</gene>
<dbReference type="GeneID" id="66468039"/>
<comment type="caution">
    <text evidence="3">The sequence shown here is derived from an EMBL/GenBank/DDBJ whole genome shotgun (WGS) entry which is preliminary data.</text>
</comment>
<sequence length="290" mass="34148">MEKQNYNINESEQIETNQSEQIEEKQLEQIEYCKVCGKPITKRFNFWDKKSRLVRCRCDCDEKAEQEKINKGQERKRKEQVTKLKNDCFSNKAMWSWNFDNDDGRNPKMEIAQKYVLKWETMMEQNYGLMFIGDVGSGKSYMAACIANSLTNQGYTVKMTNFIKIRNDIFSAADKNAYVEKLCDYDLLILDDIGTERNTDYSLENVYWVIDERTAAEKPIIITTNLNLDKCNFDENITYKRIYDRLRKVCIPIGMENRNLRQEDSIEHNSRGITELLVIDEGTNENKKSE</sequence>
<reference evidence="5 6" key="1">
    <citation type="submission" date="2018-08" db="EMBL/GenBank/DDBJ databases">
        <title>A genome reference for cultivated species of the human gut microbiota.</title>
        <authorList>
            <person name="Zou Y."/>
            <person name="Xue W."/>
            <person name="Luo G."/>
        </authorList>
    </citation>
    <scope>NUCLEOTIDE SEQUENCE [LARGE SCALE GENOMIC DNA]</scope>
    <source>
        <strain evidence="4 5">AF37-4</strain>
        <strain evidence="3 6">AM23-22</strain>
    </source>
</reference>
<evidence type="ECO:0000313" key="6">
    <source>
        <dbReference type="Proteomes" id="UP000286186"/>
    </source>
</evidence>
<dbReference type="Proteomes" id="UP000283314">
    <property type="component" value="Unassembled WGS sequence"/>
</dbReference>
<evidence type="ECO:0000256" key="1">
    <source>
        <dbReference type="SAM" id="MobiDB-lite"/>
    </source>
</evidence>
<dbReference type="InterPro" id="IPR002611">
    <property type="entry name" value="IstB_ATP-bd"/>
</dbReference>
<dbReference type="PANTHER" id="PTHR30050">
    <property type="entry name" value="CHROMOSOMAL REPLICATION INITIATOR PROTEIN DNAA"/>
    <property type="match status" value="1"/>
</dbReference>
<dbReference type="CDD" id="cd00009">
    <property type="entry name" value="AAA"/>
    <property type="match status" value="1"/>
</dbReference>
<feature type="region of interest" description="Disordered" evidence="1">
    <location>
        <begin position="1"/>
        <end position="20"/>
    </location>
</feature>
<evidence type="ECO:0000313" key="5">
    <source>
        <dbReference type="Proteomes" id="UP000283314"/>
    </source>
</evidence>
<organism evidence="3 6">
    <name type="scientific">Eubacterium ventriosum</name>
    <dbReference type="NCBI Taxonomy" id="39496"/>
    <lineage>
        <taxon>Bacteria</taxon>
        <taxon>Bacillati</taxon>
        <taxon>Bacillota</taxon>
        <taxon>Clostridia</taxon>
        <taxon>Eubacteriales</taxon>
        <taxon>Eubacteriaceae</taxon>
        <taxon>Eubacterium</taxon>
    </lineage>
</organism>
<evidence type="ECO:0000259" key="2">
    <source>
        <dbReference type="SMART" id="SM00382"/>
    </source>
</evidence>
<dbReference type="SMART" id="SM00382">
    <property type="entry name" value="AAA"/>
    <property type="match status" value="1"/>
</dbReference>
<dbReference type="EMBL" id="QRHR01000017">
    <property type="protein sequence ID" value="RHF86880.1"/>
    <property type="molecule type" value="Genomic_DNA"/>
</dbReference>
<dbReference type="Proteomes" id="UP000286186">
    <property type="component" value="Unassembled WGS sequence"/>
</dbReference>
<dbReference type="SUPFAM" id="SSF52540">
    <property type="entry name" value="P-loop containing nucleoside triphosphate hydrolases"/>
    <property type="match status" value="1"/>
</dbReference>
<dbReference type="AlphaFoldDB" id="A0A414R1I0"/>
<proteinExistence type="predicted"/>
<dbReference type="NCBIfam" id="NF005992">
    <property type="entry name" value="PRK08116.1"/>
    <property type="match status" value="1"/>
</dbReference>
<feature type="domain" description="AAA+ ATPase" evidence="2">
    <location>
        <begin position="125"/>
        <end position="247"/>
    </location>
</feature>
<dbReference type="GO" id="GO:0005524">
    <property type="term" value="F:ATP binding"/>
    <property type="evidence" value="ECO:0007669"/>
    <property type="project" value="UniProtKB-KW"/>
</dbReference>
<dbReference type="EMBL" id="QROT01000014">
    <property type="protein sequence ID" value="RHL42717.1"/>
    <property type="molecule type" value="Genomic_DNA"/>
</dbReference>
<dbReference type="InterPro" id="IPR027417">
    <property type="entry name" value="P-loop_NTPase"/>
</dbReference>
<dbReference type="Gene3D" id="3.40.50.300">
    <property type="entry name" value="P-loop containing nucleotide triphosphate hydrolases"/>
    <property type="match status" value="1"/>
</dbReference>
<evidence type="ECO:0000313" key="4">
    <source>
        <dbReference type="EMBL" id="RHL42717.1"/>
    </source>
</evidence>
<dbReference type="GO" id="GO:0006260">
    <property type="term" value="P:DNA replication"/>
    <property type="evidence" value="ECO:0007669"/>
    <property type="project" value="TreeGrafter"/>
</dbReference>
<dbReference type="Pfam" id="PF01695">
    <property type="entry name" value="IstB_IS21"/>
    <property type="match status" value="1"/>
</dbReference>
<keyword evidence="3" id="KW-0067">ATP-binding</keyword>
<dbReference type="RefSeq" id="WP_118232047.1">
    <property type="nucleotide sequence ID" value="NZ_CABJDQ010000014.1"/>
</dbReference>
<keyword evidence="3" id="KW-0547">Nucleotide-binding</keyword>
<protein>
    <submittedName>
        <fullName evidence="3">ATP-binding protein</fullName>
    </submittedName>
</protein>
<dbReference type="InterPro" id="IPR003593">
    <property type="entry name" value="AAA+_ATPase"/>
</dbReference>
<name>A0A414R1I0_9FIRM</name>
<evidence type="ECO:0000313" key="3">
    <source>
        <dbReference type="EMBL" id="RHF86880.1"/>
    </source>
</evidence>
<accession>A0A414R1I0</accession>